<keyword evidence="6 8" id="KW-1133">Transmembrane helix</keyword>
<feature type="transmembrane region" description="Helical" evidence="8">
    <location>
        <begin position="37"/>
        <end position="57"/>
    </location>
</feature>
<reference evidence="9" key="1">
    <citation type="journal article" date="2007" name="J. Bacteriol.">
        <title>Comparative genome analysis of four magnetotactic bacteria reveals a complex set of group-specific genes implicated in magnetosome biomineralization and function.</title>
        <authorList>
            <person name="Richter M."/>
            <person name="Kube M."/>
            <person name="Bazylinski D.A."/>
            <person name="Lombardot T."/>
            <person name="Gloeckner F.O."/>
            <person name="Reinhardt R."/>
            <person name="Schueler D."/>
        </authorList>
    </citation>
    <scope>NUCLEOTIDE SEQUENCE</scope>
    <source>
        <strain evidence="9">MSR-1</strain>
    </source>
</reference>
<evidence type="ECO:0000256" key="6">
    <source>
        <dbReference type="ARBA" id="ARBA00022989"/>
    </source>
</evidence>
<evidence type="ECO:0000256" key="2">
    <source>
        <dbReference type="ARBA" id="ARBA00022475"/>
    </source>
</evidence>
<dbReference type="PANTHER" id="PTHR33908:SF11">
    <property type="entry name" value="MEMBRANE PROTEIN"/>
    <property type="match status" value="1"/>
</dbReference>
<dbReference type="InterPro" id="IPR050297">
    <property type="entry name" value="LipidA_mod_glycosyltrf_83"/>
</dbReference>
<evidence type="ECO:0000256" key="3">
    <source>
        <dbReference type="ARBA" id="ARBA00022676"/>
    </source>
</evidence>
<evidence type="ECO:0000256" key="8">
    <source>
        <dbReference type="SAM" id="Phobius"/>
    </source>
</evidence>
<proteinExistence type="predicted"/>
<keyword evidence="3" id="KW-0328">Glycosyltransferase</keyword>
<sequence>MMTGVAMVLTMVAVFGLGGYGLRLLRLADGLDPLPRLGLAWGLGFGLLGWILFPLALVGLIDAPVMAVILIISASGIIFLRPFPRWEKPGPWGWVVLAAMAAALSFDLVEAVAPPVDGDSLTYHFLRPKEMLANHAIHAVARAVDGATPLLVQMTYLAPLSLGGERAMTLWTGLSGWLALLPMFALARYWLSPSWSLALVVLAATVPAWVYGAGAGQVEARLAAFVLVAAYALARWWHDRRWSFVILLGLAAGFYAGGKFFGLVFAALCVAFMLGRGAWRPALAVAMISALAGGQWYLFHWVTLGDPFFPLSWPYLGDDRFWDLAHQTAMKTYHYASETAVPASLPWLIAYPVAATFAPYPIWEAARTGLGPAPLLLAPFAIVSAWRWRRQALRSPLLVMAMLMLAFYVVWFLTGTTQRIRHLLPLLPVVLLVLGVAAQRGGRKSVAIGLAAVIILQLVGHMVFAVNYIQRVAAHEGRDDFLRRTLVNYDAALWLNAHLGPNDKVLIGERQLLYYLQVPYYFGQLMFQAQINLLSDSSQPEADLLADMRELGITHVLIDPHLDEPGAGNGLWRAGEKLHRAGCADLVDGFKAKFFLSRTLGLGAGESHFDVLRLRQSCAAGTP</sequence>
<organism evidence="9">
    <name type="scientific">Magnetospirillum gryphiswaldense</name>
    <dbReference type="NCBI Taxonomy" id="55518"/>
    <lineage>
        <taxon>Bacteria</taxon>
        <taxon>Pseudomonadati</taxon>
        <taxon>Pseudomonadota</taxon>
        <taxon>Alphaproteobacteria</taxon>
        <taxon>Rhodospirillales</taxon>
        <taxon>Rhodospirillaceae</taxon>
        <taxon>Magnetospirillum</taxon>
    </lineage>
</organism>
<feature type="transmembrane region" description="Helical" evidence="8">
    <location>
        <begin position="92"/>
        <end position="116"/>
    </location>
</feature>
<evidence type="ECO:0000256" key="5">
    <source>
        <dbReference type="ARBA" id="ARBA00022692"/>
    </source>
</evidence>
<evidence type="ECO:0000256" key="4">
    <source>
        <dbReference type="ARBA" id="ARBA00022679"/>
    </source>
</evidence>
<keyword evidence="5 8" id="KW-0812">Transmembrane</keyword>
<feature type="transmembrane region" description="Helical" evidence="8">
    <location>
        <begin position="63"/>
        <end position="80"/>
    </location>
</feature>
<comment type="subcellular location">
    <subcellularLocation>
        <location evidence="1">Cell membrane</location>
        <topology evidence="1">Multi-pass membrane protein</topology>
    </subcellularLocation>
</comment>
<dbReference type="GO" id="GO:0016763">
    <property type="term" value="F:pentosyltransferase activity"/>
    <property type="evidence" value="ECO:0007669"/>
    <property type="project" value="TreeGrafter"/>
</dbReference>
<feature type="transmembrane region" description="Helical" evidence="8">
    <location>
        <begin position="420"/>
        <end position="438"/>
    </location>
</feature>
<dbReference type="GO" id="GO:0009103">
    <property type="term" value="P:lipopolysaccharide biosynthetic process"/>
    <property type="evidence" value="ECO:0007669"/>
    <property type="project" value="UniProtKB-ARBA"/>
</dbReference>
<name>A4U155_9PROT</name>
<dbReference type="GO" id="GO:0005886">
    <property type="term" value="C:plasma membrane"/>
    <property type="evidence" value="ECO:0007669"/>
    <property type="project" value="UniProtKB-SubCell"/>
</dbReference>
<protein>
    <submittedName>
        <fullName evidence="9">Uncharacterized protein</fullName>
    </submittedName>
</protein>
<feature type="transmembrane region" description="Helical" evidence="8">
    <location>
        <begin position="445"/>
        <end position="469"/>
    </location>
</feature>
<feature type="transmembrane region" description="Helical" evidence="8">
    <location>
        <begin position="6"/>
        <end position="25"/>
    </location>
</feature>
<feature type="transmembrane region" description="Helical" evidence="8">
    <location>
        <begin position="369"/>
        <end position="388"/>
    </location>
</feature>
<dbReference type="AlphaFoldDB" id="A4U155"/>
<feature type="transmembrane region" description="Helical" evidence="8">
    <location>
        <begin position="197"/>
        <end position="215"/>
    </location>
</feature>
<evidence type="ECO:0000256" key="1">
    <source>
        <dbReference type="ARBA" id="ARBA00004651"/>
    </source>
</evidence>
<gene>
    <name evidence="9" type="ORF">MGR_1142</name>
</gene>
<keyword evidence="4" id="KW-0808">Transferase</keyword>
<keyword evidence="7 8" id="KW-0472">Membrane</keyword>
<feature type="transmembrane region" description="Helical" evidence="8">
    <location>
        <begin position="244"/>
        <end position="274"/>
    </location>
</feature>
<accession>A4U155</accession>
<dbReference type="PANTHER" id="PTHR33908">
    <property type="entry name" value="MANNOSYLTRANSFERASE YKCB-RELATED"/>
    <property type="match status" value="1"/>
</dbReference>
<evidence type="ECO:0000256" key="7">
    <source>
        <dbReference type="ARBA" id="ARBA00023136"/>
    </source>
</evidence>
<feature type="transmembrane region" description="Helical" evidence="8">
    <location>
        <begin position="281"/>
        <end position="299"/>
    </location>
</feature>
<dbReference type="RefSeq" id="WP_106003082.1">
    <property type="nucleotide sequence ID" value="NZ_CP027527.1"/>
</dbReference>
<feature type="transmembrane region" description="Helical" evidence="8">
    <location>
        <begin position="222"/>
        <end position="238"/>
    </location>
</feature>
<feature type="transmembrane region" description="Helical" evidence="8">
    <location>
        <begin position="395"/>
        <end position="414"/>
    </location>
</feature>
<keyword evidence="2" id="KW-1003">Cell membrane</keyword>
<evidence type="ECO:0000313" key="9">
    <source>
        <dbReference type="EMBL" id="CAM76612.1"/>
    </source>
</evidence>
<dbReference type="EMBL" id="CU459003">
    <property type="protein sequence ID" value="CAM76612.1"/>
    <property type="molecule type" value="Genomic_DNA"/>
</dbReference>